<protein>
    <submittedName>
        <fullName evidence="1">Uncharacterized protein</fullName>
    </submittedName>
</protein>
<keyword evidence="2" id="KW-1185">Reference proteome</keyword>
<organism evidence="1 2">
    <name type="scientific">Streptomyces lasiicapitis</name>
    <dbReference type="NCBI Taxonomy" id="1923961"/>
    <lineage>
        <taxon>Bacteria</taxon>
        <taxon>Bacillati</taxon>
        <taxon>Actinomycetota</taxon>
        <taxon>Actinomycetes</taxon>
        <taxon>Kitasatosporales</taxon>
        <taxon>Streptomycetaceae</taxon>
        <taxon>Streptomyces</taxon>
    </lineage>
</organism>
<proteinExistence type="predicted"/>
<comment type="caution">
    <text evidence="1">The sequence shown here is derived from an EMBL/GenBank/DDBJ whole genome shotgun (WGS) entry which is preliminary data.</text>
</comment>
<sequence>MGTCGFLATQIDLFMLDDRVFPEWERLDAHSKADASCLNGRLLVHYLVPGTPHDFREGFAGGDGGLWATPTPYSSVDAARYLRFPCPRVVRTHAILIDPTKVPELRGPKRVQRGGGLEFLLPQGVPADAILDQMEMEVR</sequence>
<evidence type="ECO:0000313" key="2">
    <source>
        <dbReference type="Proteomes" id="UP000656881"/>
    </source>
</evidence>
<reference evidence="2" key="1">
    <citation type="journal article" date="2019" name="Int. J. Syst. Evol. Microbiol.">
        <title>The Global Catalogue of Microorganisms (GCM) 10K type strain sequencing project: providing services to taxonomists for standard genome sequencing and annotation.</title>
        <authorList>
            <consortium name="The Broad Institute Genomics Platform"/>
            <consortium name="The Broad Institute Genome Sequencing Center for Infectious Disease"/>
            <person name="Wu L."/>
            <person name="Ma J."/>
        </authorList>
    </citation>
    <scope>NUCLEOTIDE SEQUENCE [LARGE SCALE GENOMIC DNA]</scope>
    <source>
        <strain evidence="2">CGMCC 4.7349</strain>
    </source>
</reference>
<dbReference type="Proteomes" id="UP000656881">
    <property type="component" value="Unassembled WGS sequence"/>
</dbReference>
<gene>
    <name evidence="1" type="ORF">GCM10012286_79250</name>
</gene>
<accession>A0ABQ2MWM6</accession>
<name>A0ABQ2MWM6_9ACTN</name>
<evidence type="ECO:0000313" key="1">
    <source>
        <dbReference type="EMBL" id="GGO58896.1"/>
    </source>
</evidence>
<dbReference type="EMBL" id="BMNG01000026">
    <property type="protein sequence ID" value="GGO58896.1"/>
    <property type="molecule type" value="Genomic_DNA"/>
</dbReference>